<evidence type="ECO:0000313" key="1">
    <source>
        <dbReference type="EMBL" id="CAB4614676.1"/>
    </source>
</evidence>
<protein>
    <submittedName>
        <fullName evidence="2">Unannotated protein</fullName>
    </submittedName>
</protein>
<dbReference type="EMBL" id="CAEZUO010000087">
    <property type="protein sequence ID" value="CAB4614676.1"/>
    <property type="molecule type" value="Genomic_DNA"/>
</dbReference>
<sequence>MSGIGKPVKAKGKGAGIACGEAAIGELTGGNGDGVDLHGATVARFEWRCETCHFLFTLFDPCPSVRHPFVHGEEVGSGDHVLRSSRINAMCW</sequence>
<proteinExistence type="predicted"/>
<reference evidence="2" key="1">
    <citation type="submission" date="2020-05" db="EMBL/GenBank/DDBJ databases">
        <authorList>
            <person name="Chiriac C."/>
            <person name="Salcher M."/>
            <person name="Ghai R."/>
            <person name="Kavagutti S V."/>
        </authorList>
    </citation>
    <scope>NUCLEOTIDE SEQUENCE</scope>
</reference>
<dbReference type="EMBL" id="CAFBNA010000144">
    <property type="protein sequence ID" value="CAB4945424.1"/>
    <property type="molecule type" value="Genomic_DNA"/>
</dbReference>
<dbReference type="AlphaFoldDB" id="A0A6J7JT79"/>
<evidence type="ECO:0000313" key="2">
    <source>
        <dbReference type="EMBL" id="CAB4945424.1"/>
    </source>
</evidence>
<accession>A0A6J7JT79</accession>
<name>A0A6J7JT79_9ZZZZ</name>
<organism evidence="2">
    <name type="scientific">freshwater metagenome</name>
    <dbReference type="NCBI Taxonomy" id="449393"/>
    <lineage>
        <taxon>unclassified sequences</taxon>
        <taxon>metagenomes</taxon>
        <taxon>ecological metagenomes</taxon>
    </lineage>
</organism>
<gene>
    <name evidence="1" type="ORF">UFOPK1827_01521</name>
    <name evidence="2" type="ORF">UFOPK3708_01691</name>
</gene>